<keyword evidence="6 7" id="KW-0472">Membrane</keyword>
<evidence type="ECO:0000256" key="6">
    <source>
        <dbReference type="ARBA" id="ARBA00023136"/>
    </source>
</evidence>
<comment type="subcellular location">
    <subcellularLocation>
        <location evidence="7">Cell membrane</location>
        <topology evidence="7">Multi-pass membrane protein</topology>
    </subcellularLocation>
    <subcellularLocation>
        <location evidence="1">Membrane</location>
        <topology evidence="1">Multi-pass membrane protein</topology>
    </subcellularLocation>
</comment>
<comment type="cofactor">
    <cofactor evidence="7">
        <name>FMN</name>
        <dbReference type="ChEBI" id="CHEBI:58210"/>
    </cofactor>
    <text evidence="7">Binds 1 FMN per subunit.</text>
</comment>
<dbReference type="RefSeq" id="WP_088522358.1">
    <property type="nucleotide sequence ID" value="NZ_FYDG01000020.1"/>
</dbReference>
<comment type="subunit">
    <text evidence="7">Heterodimer of a catalytic subunit (MsrP) and a heme-binding subunit (MsrQ).</text>
</comment>
<comment type="function">
    <text evidence="7">Part of the MsrPQ system that repairs oxidized periplasmic proteins containing methionine sulfoxide residues (Met-O), using respiratory chain electrons. Thus protects these proteins from oxidative-stress damage caused by reactive species of oxygen and chlorine generated by the host defense mechanisms. MsrPQ is essential for the maintenance of envelope integrity under bleach stress, rescuing a wide series of structurally unrelated periplasmic proteins from methionine oxidation. MsrQ provides electrons for reduction to the reductase catalytic subunit MsrP, using the quinone pool of the respiratory chain.</text>
</comment>
<organism evidence="9 10">
    <name type="scientific">Rhodoblastus acidophilus</name>
    <name type="common">Rhodopseudomonas acidophila</name>
    <dbReference type="NCBI Taxonomy" id="1074"/>
    <lineage>
        <taxon>Bacteria</taxon>
        <taxon>Pseudomonadati</taxon>
        <taxon>Pseudomonadota</taxon>
        <taxon>Alphaproteobacteria</taxon>
        <taxon>Hyphomicrobiales</taxon>
        <taxon>Rhodoblastaceae</taxon>
        <taxon>Rhodoblastus</taxon>
    </lineage>
</organism>
<evidence type="ECO:0000256" key="4">
    <source>
        <dbReference type="ARBA" id="ARBA00022989"/>
    </source>
</evidence>
<feature type="transmembrane region" description="Helical" evidence="7">
    <location>
        <begin position="109"/>
        <end position="126"/>
    </location>
</feature>
<keyword evidence="4 7" id="KW-1133">Transmembrane helix</keyword>
<keyword evidence="5 7" id="KW-0408">Iron</keyword>
<evidence type="ECO:0000256" key="2">
    <source>
        <dbReference type="ARBA" id="ARBA00022448"/>
    </source>
</evidence>
<feature type="transmembrane region" description="Helical" evidence="7">
    <location>
        <begin position="42"/>
        <end position="62"/>
    </location>
</feature>
<comment type="cofactor">
    <cofactor evidence="7">
        <name>heme b</name>
        <dbReference type="ChEBI" id="CHEBI:60344"/>
    </cofactor>
    <text evidence="7">Binds 1 heme b (iron(II)-protoporphyrin IX) group per subunit.</text>
</comment>
<keyword evidence="7" id="KW-0285">Flavoprotein</keyword>
<comment type="caution">
    <text evidence="7">Lacks conserved residue(s) required for the propagation of feature annotation.</text>
</comment>
<keyword evidence="7" id="KW-1003">Cell membrane</keyword>
<keyword evidence="7" id="KW-0349">Heme</keyword>
<dbReference type="EMBL" id="FYDG01000020">
    <property type="protein sequence ID" value="SNB82374.1"/>
    <property type="molecule type" value="Genomic_DNA"/>
</dbReference>
<dbReference type="OrthoDB" id="9788328at2"/>
<accession>A0A212SAK9</accession>
<dbReference type="GO" id="GO:0046872">
    <property type="term" value="F:metal ion binding"/>
    <property type="evidence" value="ECO:0007669"/>
    <property type="project" value="UniProtKB-KW"/>
</dbReference>
<feature type="transmembrane region" description="Helical" evidence="7">
    <location>
        <begin position="7"/>
        <end position="30"/>
    </location>
</feature>
<keyword evidence="10" id="KW-1185">Reference proteome</keyword>
<evidence type="ECO:0000256" key="3">
    <source>
        <dbReference type="ARBA" id="ARBA00022692"/>
    </source>
</evidence>
<sequence length="199" mass="21622">MKRGFPVWAVYALGFVPAVAAFGAGLAGLTGPDPIRALEQSLGLWALRFLLAALCVTPLRRFAGLNLLRYRRALGLLSFYYASLHLLAFIGLDHSFAWAEIGREILKKPYAFIGMACLLLLIPLAATSTNAMIKRLGAKNWTRLHKLVYPAAALAVAHFIFAVKSWPLEPLLYAAAAVALLAARLAPKRRPSLEQAGKA</sequence>
<dbReference type="GO" id="GO:0020037">
    <property type="term" value="F:heme binding"/>
    <property type="evidence" value="ECO:0007669"/>
    <property type="project" value="UniProtKB-UniRule"/>
</dbReference>
<dbReference type="Pfam" id="PF01794">
    <property type="entry name" value="Ferric_reduct"/>
    <property type="match status" value="1"/>
</dbReference>
<dbReference type="GO" id="GO:0016679">
    <property type="term" value="F:oxidoreductase activity, acting on diphenols and related substances as donors"/>
    <property type="evidence" value="ECO:0007669"/>
    <property type="project" value="TreeGrafter"/>
</dbReference>
<dbReference type="Proteomes" id="UP000198418">
    <property type="component" value="Unassembled WGS sequence"/>
</dbReference>
<dbReference type="GO" id="GO:0010181">
    <property type="term" value="F:FMN binding"/>
    <property type="evidence" value="ECO:0007669"/>
    <property type="project" value="UniProtKB-UniRule"/>
</dbReference>
<dbReference type="GO" id="GO:0009055">
    <property type="term" value="F:electron transfer activity"/>
    <property type="evidence" value="ECO:0007669"/>
    <property type="project" value="UniProtKB-UniRule"/>
</dbReference>
<evidence type="ECO:0000256" key="1">
    <source>
        <dbReference type="ARBA" id="ARBA00004141"/>
    </source>
</evidence>
<keyword evidence="3 7" id="KW-0812">Transmembrane</keyword>
<feature type="transmembrane region" description="Helical" evidence="7">
    <location>
        <begin position="147"/>
        <end position="164"/>
    </location>
</feature>
<keyword evidence="2 7" id="KW-0813">Transport</keyword>
<feature type="transmembrane region" description="Helical" evidence="7">
    <location>
        <begin position="74"/>
        <end position="97"/>
    </location>
</feature>
<gene>
    <name evidence="7" type="primary">msrQ</name>
    <name evidence="9" type="ORF">SAMN06265338_1202</name>
</gene>
<proteinExistence type="inferred from homology"/>
<dbReference type="GO" id="GO:0030091">
    <property type="term" value="P:protein repair"/>
    <property type="evidence" value="ECO:0007669"/>
    <property type="project" value="UniProtKB-UniRule"/>
</dbReference>
<dbReference type="NCBIfam" id="NF003833">
    <property type="entry name" value="PRK05419.1-5"/>
    <property type="match status" value="1"/>
</dbReference>
<dbReference type="PANTHER" id="PTHR36964">
    <property type="entry name" value="PROTEIN-METHIONINE-SULFOXIDE REDUCTASE HEME-BINDING SUBUNIT MSRQ"/>
    <property type="match status" value="1"/>
</dbReference>
<evidence type="ECO:0000256" key="5">
    <source>
        <dbReference type="ARBA" id="ARBA00023004"/>
    </source>
</evidence>
<keyword evidence="7" id="KW-0479">Metal-binding</keyword>
<keyword evidence="7" id="KW-0249">Electron transport</keyword>
<evidence type="ECO:0000313" key="10">
    <source>
        <dbReference type="Proteomes" id="UP000198418"/>
    </source>
</evidence>
<dbReference type="HAMAP" id="MF_01207">
    <property type="entry name" value="MsrQ"/>
    <property type="match status" value="1"/>
</dbReference>
<dbReference type="InterPro" id="IPR022837">
    <property type="entry name" value="MsrQ-like"/>
</dbReference>
<reference evidence="10" key="1">
    <citation type="submission" date="2017-06" db="EMBL/GenBank/DDBJ databases">
        <authorList>
            <person name="Varghese N."/>
            <person name="Submissions S."/>
        </authorList>
    </citation>
    <scope>NUCLEOTIDE SEQUENCE [LARGE SCALE GENOMIC DNA]</scope>
    <source>
        <strain evidence="10">DSM 137</strain>
    </source>
</reference>
<evidence type="ECO:0000256" key="7">
    <source>
        <dbReference type="HAMAP-Rule" id="MF_01207"/>
    </source>
</evidence>
<protein>
    <recommendedName>
        <fullName evidence="7">Protein-methionine-sulfoxide reductase heme-binding subunit MsrQ</fullName>
    </recommendedName>
    <alternativeName>
        <fullName evidence="7">Flavocytochrome MsrQ</fullName>
    </alternativeName>
</protein>
<dbReference type="GO" id="GO:0005886">
    <property type="term" value="C:plasma membrane"/>
    <property type="evidence" value="ECO:0007669"/>
    <property type="project" value="UniProtKB-SubCell"/>
</dbReference>
<feature type="domain" description="Ferric oxidoreductase" evidence="8">
    <location>
        <begin position="42"/>
        <end position="156"/>
    </location>
</feature>
<name>A0A212SAK9_RHOAC</name>
<evidence type="ECO:0000313" key="9">
    <source>
        <dbReference type="EMBL" id="SNB82374.1"/>
    </source>
</evidence>
<comment type="similarity">
    <text evidence="7">Belongs to the MsrQ family.</text>
</comment>
<dbReference type="AlphaFoldDB" id="A0A212SAK9"/>
<evidence type="ECO:0000259" key="8">
    <source>
        <dbReference type="Pfam" id="PF01794"/>
    </source>
</evidence>
<keyword evidence="7" id="KW-0288">FMN</keyword>
<dbReference type="InterPro" id="IPR013130">
    <property type="entry name" value="Fe3_Rdtase_TM_dom"/>
</dbReference>
<dbReference type="PANTHER" id="PTHR36964:SF1">
    <property type="entry name" value="PROTEIN-METHIONINE-SULFOXIDE REDUCTASE HEME-BINDING SUBUNIT MSRQ"/>
    <property type="match status" value="1"/>
</dbReference>